<feature type="transmembrane region" description="Helical" evidence="1">
    <location>
        <begin position="12"/>
        <end position="36"/>
    </location>
</feature>
<evidence type="ECO:0000256" key="1">
    <source>
        <dbReference type="SAM" id="Phobius"/>
    </source>
</evidence>
<evidence type="ECO:0008006" key="3">
    <source>
        <dbReference type="Google" id="ProtNLM"/>
    </source>
</evidence>
<evidence type="ECO:0000313" key="2">
    <source>
        <dbReference type="EMBL" id="ABK23516.1"/>
    </source>
</evidence>
<organism evidence="2">
    <name type="scientific">Picea sitchensis</name>
    <name type="common">Sitka spruce</name>
    <name type="synonym">Pinus sitchensis</name>
    <dbReference type="NCBI Taxonomy" id="3332"/>
    <lineage>
        <taxon>Eukaryota</taxon>
        <taxon>Viridiplantae</taxon>
        <taxon>Streptophyta</taxon>
        <taxon>Embryophyta</taxon>
        <taxon>Tracheophyta</taxon>
        <taxon>Spermatophyta</taxon>
        <taxon>Pinopsida</taxon>
        <taxon>Pinidae</taxon>
        <taxon>Conifers I</taxon>
        <taxon>Pinales</taxon>
        <taxon>Pinaceae</taxon>
        <taxon>Picea</taxon>
    </lineage>
</organism>
<dbReference type="Pfam" id="PF06364">
    <property type="entry name" value="DUF1068"/>
    <property type="match status" value="1"/>
</dbReference>
<protein>
    <recommendedName>
        <fullName evidence="3">DUF1068 domain-containing protein</fullName>
    </recommendedName>
</protein>
<reference evidence="2" key="1">
    <citation type="journal article" date="2008" name="BMC Genomics">
        <title>A conifer genomics resource of 200,000 spruce (Picea spp.) ESTs and 6,464 high-quality, sequence-finished full-length cDNAs for Sitka spruce (Picea sitchensis).</title>
        <authorList>
            <person name="Ralph S.G."/>
            <person name="Chun H.J."/>
            <person name="Kolosova N."/>
            <person name="Cooper D."/>
            <person name="Oddy C."/>
            <person name="Ritland C.E."/>
            <person name="Kirkpatrick R."/>
            <person name="Moore R."/>
            <person name="Barber S."/>
            <person name="Holt R.A."/>
            <person name="Jones S.J."/>
            <person name="Marra M.A."/>
            <person name="Douglas C.J."/>
            <person name="Ritland K."/>
            <person name="Bohlmann J."/>
        </authorList>
    </citation>
    <scope>NUCLEOTIDE SEQUENCE</scope>
    <source>
        <tissue evidence="2">Bark</tissue>
    </source>
</reference>
<keyword evidence="1" id="KW-1133">Transmembrane helix</keyword>
<dbReference type="AlphaFoldDB" id="A9NSA5"/>
<sequence>MAQPTPISCTPGLLKLLLVLLAMALSVYIVGPPLYWQFREGLTLVRQAATCSPCVCDCTLEAGLSIPPGLSNLSFSDCGKLDPQFRQDMEKNFTDLLSEELRLQQTVAEENREHSVMTLLDAKRLASQYQKEAEKCNAGMETCEGARERAQASLLAEKKLSVIWEQRARQMGWKDK</sequence>
<keyword evidence="1" id="KW-0812">Transmembrane</keyword>
<dbReference type="InterPro" id="IPR010471">
    <property type="entry name" value="DUF1068"/>
</dbReference>
<dbReference type="EMBL" id="EF084190">
    <property type="protein sequence ID" value="ABK23516.1"/>
    <property type="molecule type" value="mRNA"/>
</dbReference>
<proteinExistence type="evidence at transcript level"/>
<accession>A9NSA5</accession>
<dbReference type="PANTHER" id="PTHR32254">
    <property type="entry name" value="EXPRESSED PROTEIN"/>
    <property type="match status" value="1"/>
</dbReference>
<name>A9NSA5_PICSI</name>
<dbReference type="OMA" id="LYWHISE"/>
<dbReference type="PANTHER" id="PTHR32254:SF6">
    <property type="entry name" value="DUF1068 DOMAIN-CONTAINING PROTEIN"/>
    <property type="match status" value="1"/>
</dbReference>
<keyword evidence="1" id="KW-0472">Membrane</keyword>